<feature type="region of interest" description="Disordered" evidence="4">
    <location>
        <begin position="1"/>
        <end position="28"/>
    </location>
</feature>
<feature type="region of interest" description="Disordered" evidence="4">
    <location>
        <begin position="63"/>
        <end position="87"/>
    </location>
</feature>
<dbReference type="InterPro" id="IPR018060">
    <property type="entry name" value="HTH_AraC"/>
</dbReference>
<dbReference type="Gene3D" id="1.10.10.60">
    <property type="entry name" value="Homeodomain-like"/>
    <property type="match status" value="1"/>
</dbReference>
<dbReference type="GO" id="GO:0043565">
    <property type="term" value="F:sequence-specific DNA binding"/>
    <property type="evidence" value="ECO:0007669"/>
    <property type="project" value="InterPro"/>
</dbReference>
<dbReference type="InterPro" id="IPR009057">
    <property type="entry name" value="Homeodomain-like_sf"/>
</dbReference>
<dbReference type="RefSeq" id="WP_092113817.1">
    <property type="nucleotide sequence ID" value="NZ_FNTH01000001.1"/>
</dbReference>
<dbReference type="OrthoDB" id="252470at2"/>
<evidence type="ECO:0000259" key="5">
    <source>
        <dbReference type="PROSITE" id="PS01124"/>
    </source>
</evidence>
<name>A0A1H4MWK6_9BRAD</name>
<evidence type="ECO:0000256" key="2">
    <source>
        <dbReference type="ARBA" id="ARBA00023125"/>
    </source>
</evidence>
<protein>
    <submittedName>
        <fullName evidence="6">AraC-type DNA-binding protein</fullName>
    </submittedName>
</protein>
<evidence type="ECO:0000256" key="4">
    <source>
        <dbReference type="SAM" id="MobiDB-lite"/>
    </source>
</evidence>
<reference evidence="6 7" key="1">
    <citation type="submission" date="2016-10" db="EMBL/GenBank/DDBJ databases">
        <authorList>
            <person name="de Groot N.N."/>
        </authorList>
    </citation>
    <scope>NUCLEOTIDE SEQUENCE [LARGE SCALE GENOMIC DNA]</scope>
    <source>
        <strain evidence="6 7">MT12</strain>
    </source>
</reference>
<dbReference type="InterPro" id="IPR020449">
    <property type="entry name" value="Tscrpt_reg_AraC-type_HTH"/>
</dbReference>
<evidence type="ECO:0000256" key="3">
    <source>
        <dbReference type="ARBA" id="ARBA00023163"/>
    </source>
</evidence>
<dbReference type="PANTHER" id="PTHR43280">
    <property type="entry name" value="ARAC-FAMILY TRANSCRIPTIONAL REGULATOR"/>
    <property type="match status" value="1"/>
</dbReference>
<feature type="region of interest" description="Disordered" evidence="4">
    <location>
        <begin position="273"/>
        <end position="292"/>
    </location>
</feature>
<accession>A0A1H4MWK6</accession>
<keyword evidence="3" id="KW-0804">Transcription</keyword>
<dbReference type="InterPro" id="IPR018062">
    <property type="entry name" value="HTH_AraC-typ_CS"/>
</dbReference>
<evidence type="ECO:0000256" key="1">
    <source>
        <dbReference type="ARBA" id="ARBA00023015"/>
    </source>
</evidence>
<evidence type="ECO:0000313" key="7">
    <source>
        <dbReference type="Proteomes" id="UP000198992"/>
    </source>
</evidence>
<dbReference type="PROSITE" id="PS01124">
    <property type="entry name" value="HTH_ARAC_FAMILY_2"/>
    <property type="match status" value="1"/>
</dbReference>
<evidence type="ECO:0000313" key="6">
    <source>
        <dbReference type="EMBL" id="SEB87144.1"/>
    </source>
</evidence>
<dbReference type="PRINTS" id="PR00032">
    <property type="entry name" value="HTHARAC"/>
</dbReference>
<dbReference type="GO" id="GO:0003700">
    <property type="term" value="F:DNA-binding transcription factor activity"/>
    <property type="evidence" value="ECO:0007669"/>
    <property type="project" value="InterPro"/>
</dbReference>
<dbReference type="EMBL" id="FNTH01000001">
    <property type="protein sequence ID" value="SEB87144.1"/>
    <property type="molecule type" value="Genomic_DNA"/>
</dbReference>
<dbReference type="Pfam" id="PF12833">
    <property type="entry name" value="HTH_18"/>
    <property type="match status" value="1"/>
</dbReference>
<keyword evidence="1" id="KW-0805">Transcription regulation</keyword>
<dbReference type="SMART" id="SM00342">
    <property type="entry name" value="HTH_ARAC"/>
    <property type="match status" value="1"/>
</dbReference>
<proteinExistence type="predicted"/>
<dbReference type="Proteomes" id="UP000198992">
    <property type="component" value="Unassembled WGS sequence"/>
</dbReference>
<dbReference type="PROSITE" id="PS00041">
    <property type="entry name" value="HTH_ARAC_FAMILY_1"/>
    <property type="match status" value="1"/>
</dbReference>
<gene>
    <name evidence="6" type="ORF">SAMN05444164_0441</name>
</gene>
<sequence>MADMGQTDDPADRGAIPRPLHRSDQPARIEKIISGDFARTTLALRPGSAQPISLPATRALMQSEGSRTMRSKQEDHSPETPSTGPARALAPDAVDLRADQTAALALARRSSPTTSNRGWAPLLEACLADFKEATEAGDTASIPALVKIVADLALIERGTIRPGGRRAQQALRAGRLNLARRLITRHLAKPALSPGMVAEMLGVSVRYLHVLFEATGASFSQTVTAQRLSESRRLLCEKPPRSIADIALACGFGSLATFYRIFSASEGLTPGEFRARNSAQTPPGPLHRIRGW</sequence>
<feature type="domain" description="HTH araC/xylS-type" evidence="5">
    <location>
        <begin position="177"/>
        <end position="276"/>
    </location>
</feature>
<keyword evidence="2 6" id="KW-0238">DNA-binding</keyword>
<organism evidence="6 7">
    <name type="scientific">Bradyrhizobium erythrophlei</name>
    <dbReference type="NCBI Taxonomy" id="1437360"/>
    <lineage>
        <taxon>Bacteria</taxon>
        <taxon>Pseudomonadati</taxon>
        <taxon>Pseudomonadota</taxon>
        <taxon>Alphaproteobacteria</taxon>
        <taxon>Hyphomicrobiales</taxon>
        <taxon>Nitrobacteraceae</taxon>
        <taxon>Bradyrhizobium</taxon>
    </lineage>
</organism>
<dbReference type="PANTHER" id="PTHR43280:SF31">
    <property type="entry name" value="TRANSCRIPTIONAL REGULATORY PROTEIN"/>
    <property type="match status" value="1"/>
</dbReference>
<dbReference type="SUPFAM" id="SSF46689">
    <property type="entry name" value="Homeodomain-like"/>
    <property type="match status" value="1"/>
</dbReference>
<dbReference type="AlphaFoldDB" id="A0A1H4MWK6"/>